<dbReference type="SUPFAM" id="SSF100950">
    <property type="entry name" value="NagB/RpiA/CoA transferase-like"/>
    <property type="match status" value="1"/>
</dbReference>
<dbReference type="InterPro" id="IPR002698">
    <property type="entry name" value="FTHF_cligase"/>
</dbReference>
<dbReference type="InterPro" id="IPR024185">
    <property type="entry name" value="FTHF_cligase-like_sf"/>
</dbReference>
<dbReference type="PANTHER" id="PTHR23407:SF1">
    <property type="entry name" value="5-FORMYLTETRAHYDROFOLATE CYCLO-LIGASE"/>
    <property type="match status" value="1"/>
</dbReference>
<evidence type="ECO:0000256" key="1">
    <source>
        <dbReference type="ARBA" id="ARBA00010638"/>
    </source>
</evidence>
<protein>
    <recommendedName>
        <fullName evidence="5">5-formyltetrahydrofolate cyclo-ligase</fullName>
        <ecNumber evidence="5">6.3.3.2</ecNumber>
    </recommendedName>
</protein>
<dbReference type="Proteomes" id="UP000815325">
    <property type="component" value="Unassembled WGS sequence"/>
</dbReference>
<evidence type="ECO:0000256" key="4">
    <source>
        <dbReference type="ARBA" id="ARBA00036539"/>
    </source>
</evidence>
<evidence type="ECO:0000256" key="3">
    <source>
        <dbReference type="ARBA" id="ARBA00022840"/>
    </source>
</evidence>
<keyword evidence="3" id="KW-0067">ATP-binding</keyword>
<organism evidence="6 7">
    <name type="scientific">Dunaliella salina</name>
    <name type="common">Green alga</name>
    <name type="synonym">Protococcus salinus</name>
    <dbReference type="NCBI Taxonomy" id="3046"/>
    <lineage>
        <taxon>Eukaryota</taxon>
        <taxon>Viridiplantae</taxon>
        <taxon>Chlorophyta</taxon>
        <taxon>core chlorophytes</taxon>
        <taxon>Chlorophyceae</taxon>
        <taxon>CS clade</taxon>
        <taxon>Chlamydomonadales</taxon>
        <taxon>Dunaliellaceae</taxon>
        <taxon>Dunaliella</taxon>
    </lineage>
</organism>
<dbReference type="Pfam" id="PF01812">
    <property type="entry name" value="5-FTHF_cyc-lig"/>
    <property type="match status" value="1"/>
</dbReference>
<dbReference type="Gene3D" id="3.40.50.10420">
    <property type="entry name" value="NagB/RpiA/CoA transferase-like"/>
    <property type="match status" value="1"/>
</dbReference>
<gene>
    <name evidence="6" type="ORF">DUNSADRAFT_3564</name>
</gene>
<dbReference type="PANTHER" id="PTHR23407">
    <property type="entry name" value="ATPASE INHIBITOR/5-FORMYLTETRAHYDROFOLATE CYCLO-LIGASE"/>
    <property type="match status" value="1"/>
</dbReference>
<name>A0ABQ7H7Y9_DUNSA</name>
<comment type="catalytic activity">
    <reaction evidence="4">
        <text>(6S)-5-formyl-5,6,7,8-tetrahydrofolate + ATP = (6R)-5,10-methenyltetrahydrofolate + ADP + phosphate</text>
        <dbReference type="Rhea" id="RHEA:10488"/>
        <dbReference type="ChEBI" id="CHEBI:30616"/>
        <dbReference type="ChEBI" id="CHEBI:43474"/>
        <dbReference type="ChEBI" id="CHEBI:57455"/>
        <dbReference type="ChEBI" id="CHEBI:57457"/>
        <dbReference type="ChEBI" id="CHEBI:456216"/>
        <dbReference type="EC" id="6.3.3.2"/>
    </reaction>
</comment>
<proteinExistence type="inferred from homology"/>
<accession>A0ABQ7H7Y9</accession>
<dbReference type="EMBL" id="MU069451">
    <property type="protein sequence ID" value="KAF5842971.1"/>
    <property type="molecule type" value="Genomic_DNA"/>
</dbReference>
<dbReference type="InterPro" id="IPR037171">
    <property type="entry name" value="NagB/RpiA_transferase-like"/>
</dbReference>
<comment type="similarity">
    <text evidence="1">Belongs to the 5-formyltetrahydrofolate cyclo-ligase family.</text>
</comment>
<sequence>MRAVLQEGEPLDVLLLPGLGFDTSGNRLGRGGGYYDKALERLAQRAQGLGREPPLLVGLAYSCQVVPEVPVDEHDKKVDVLVTANGVLTFKSEASGR</sequence>
<evidence type="ECO:0000256" key="5">
    <source>
        <dbReference type="ARBA" id="ARBA00038966"/>
    </source>
</evidence>
<evidence type="ECO:0000313" key="6">
    <source>
        <dbReference type="EMBL" id="KAF5842971.1"/>
    </source>
</evidence>
<evidence type="ECO:0000256" key="2">
    <source>
        <dbReference type="ARBA" id="ARBA00022741"/>
    </source>
</evidence>
<keyword evidence="7" id="KW-1185">Reference proteome</keyword>
<comment type="caution">
    <text evidence="6">The sequence shown here is derived from an EMBL/GenBank/DDBJ whole genome shotgun (WGS) entry which is preliminary data.</text>
</comment>
<keyword evidence="2" id="KW-0547">Nucleotide-binding</keyword>
<reference evidence="6" key="1">
    <citation type="submission" date="2017-08" db="EMBL/GenBank/DDBJ databases">
        <authorList>
            <person name="Polle J.E."/>
            <person name="Barry K."/>
            <person name="Cushman J."/>
            <person name="Schmutz J."/>
            <person name="Tran D."/>
            <person name="Hathwaick L.T."/>
            <person name="Yim W.C."/>
            <person name="Jenkins J."/>
            <person name="Mckie-Krisberg Z.M."/>
            <person name="Prochnik S."/>
            <person name="Lindquist E."/>
            <person name="Dockter R.B."/>
            <person name="Adam C."/>
            <person name="Molina H."/>
            <person name="Bunkerborg J."/>
            <person name="Jin E."/>
            <person name="Buchheim M."/>
            <person name="Magnuson J."/>
        </authorList>
    </citation>
    <scope>NUCLEOTIDE SEQUENCE</scope>
    <source>
        <strain evidence="6">CCAP 19/18</strain>
    </source>
</reference>
<evidence type="ECO:0000313" key="7">
    <source>
        <dbReference type="Proteomes" id="UP000815325"/>
    </source>
</evidence>
<dbReference type="EC" id="6.3.3.2" evidence="5"/>